<dbReference type="InterPro" id="IPR050583">
    <property type="entry name" value="Mycobacterial_A85_antigen"/>
</dbReference>
<dbReference type="InterPro" id="IPR029058">
    <property type="entry name" value="AB_hydrolase_fold"/>
</dbReference>
<accession>A0A2H3NJ82</accession>
<evidence type="ECO:0008006" key="3">
    <source>
        <dbReference type="Google" id="ProtNLM"/>
    </source>
</evidence>
<dbReference type="PANTHER" id="PTHR48098">
    <property type="entry name" value="ENTEROCHELIN ESTERASE-RELATED"/>
    <property type="match status" value="1"/>
</dbReference>
<gene>
    <name evidence="1" type="ORF">CRI93_13205</name>
</gene>
<reference evidence="1 2" key="1">
    <citation type="submission" date="2017-10" db="EMBL/GenBank/DDBJ databases">
        <title>Draft genome of Longimonas halophila.</title>
        <authorList>
            <person name="Goh K.M."/>
            <person name="Shamsir M.S."/>
            <person name="Lim S.W."/>
        </authorList>
    </citation>
    <scope>NUCLEOTIDE SEQUENCE [LARGE SCALE GENOMIC DNA]</scope>
    <source>
        <strain evidence="1 2">KCTC 42399</strain>
    </source>
</reference>
<proteinExistence type="predicted"/>
<evidence type="ECO:0000313" key="1">
    <source>
        <dbReference type="EMBL" id="PEN05465.1"/>
    </source>
</evidence>
<evidence type="ECO:0000313" key="2">
    <source>
        <dbReference type="Proteomes" id="UP000221024"/>
    </source>
</evidence>
<dbReference type="AlphaFoldDB" id="A0A2H3NJ82"/>
<dbReference type="EMBL" id="PDEP01000014">
    <property type="protein sequence ID" value="PEN05465.1"/>
    <property type="molecule type" value="Genomic_DNA"/>
</dbReference>
<dbReference type="GO" id="GO:0016747">
    <property type="term" value="F:acyltransferase activity, transferring groups other than amino-acyl groups"/>
    <property type="evidence" value="ECO:0007669"/>
    <property type="project" value="TreeGrafter"/>
</dbReference>
<dbReference type="Pfam" id="PF00756">
    <property type="entry name" value="Esterase"/>
    <property type="match status" value="1"/>
</dbReference>
<dbReference type="InterPro" id="IPR000801">
    <property type="entry name" value="Esterase-like"/>
</dbReference>
<protein>
    <recommendedName>
        <fullName evidence="3">Esterase</fullName>
    </recommendedName>
</protein>
<organism evidence="1 2">
    <name type="scientific">Longimonas halophila</name>
    <dbReference type="NCBI Taxonomy" id="1469170"/>
    <lineage>
        <taxon>Bacteria</taxon>
        <taxon>Pseudomonadati</taxon>
        <taxon>Rhodothermota</taxon>
        <taxon>Rhodothermia</taxon>
        <taxon>Rhodothermales</taxon>
        <taxon>Salisaetaceae</taxon>
        <taxon>Longimonas</taxon>
    </lineage>
</organism>
<dbReference type="Gene3D" id="3.40.50.1820">
    <property type="entry name" value="alpha/beta hydrolase"/>
    <property type="match status" value="1"/>
</dbReference>
<comment type="caution">
    <text evidence="1">The sequence shown here is derived from an EMBL/GenBank/DDBJ whole genome shotgun (WGS) entry which is preliminary data.</text>
</comment>
<dbReference type="OrthoDB" id="9803578at2"/>
<keyword evidence="2" id="KW-1185">Reference proteome</keyword>
<name>A0A2H3NJ82_9BACT</name>
<dbReference type="Proteomes" id="UP000221024">
    <property type="component" value="Unassembled WGS sequence"/>
</dbReference>
<sequence length="338" mass="38065">MPIVPPSRILSWHEDRLHGRLRMRRLRSQALGISKPYYVYESPGLAEAKAAPVLYAFRGHEREWVNMQEDDARTRSTAIQDIDACVEKGLLPPMLVVMPGLNSANNHVPSLGINMVGEWKRPMQGLGSGQFWTYLTEELLPTVDADYPHLANSPRLTAGFSLGGYTVHLLTMARPGYFAHAAMYDGLFMWPGHRDPRTDATKKKRTNSATACTDRIWGQAPIFDPSLGKPRNQDAMQRWNPTDMLDAAAPSTLQEMRRTTYWIACAPNDGNEGNLHRARFLMKRLRKNDFPLGFDATDPVLHPKAAHTWHWADRFVVRFLREAVGDLQHASAQAAAGE</sequence>
<dbReference type="PANTHER" id="PTHR48098:SF1">
    <property type="entry name" value="DIACYLGLYCEROL ACYLTRANSFERASE_MYCOLYLTRANSFERASE AG85A"/>
    <property type="match status" value="1"/>
</dbReference>
<dbReference type="RefSeq" id="WP_098063113.1">
    <property type="nucleotide sequence ID" value="NZ_PDEP01000014.1"/>
</dbReference>
<dbReference type="SUPFAM" id="SSF53474">
    <property type="entry name" value="alpha/beta-Hydrolases"/>
    <property type="match status" value="1"/>
</dbReference>